<dbReference type="RefSeq" id="WP_114846901.1">
    <property type="nucleotide sequence ID" value="NZ_JBHSPE010000012.1"/>
</dbReference>
<evidence type="ECO:0000256" key="1">
    <source>
        <dbReference type="SAM" id="SignalP"/>
    </source>
</evidence>
<protein>
    <recommendedName>
        <fullName evidence="4">Secreted protein</fullName>
    </recommendedName>
</protein>
<reference evidence="2 3" key="1">
    <citation type="submission" date="2018-07" db="EMBL/GenBank/DDBJ databases">
        <title>Dyella tabacisoli L4-6T, whole genome shotgun sequence.</title>
        <authorList>
            <person name="Zhou X.-K."/>
            <person name="Li W.-J."/>
            <person name="Duan Y.-Q."/>
        </authorList>
    </citation>
    <scope>NUCLEOTIDE SEQUENCE [LARGE SCALE GENOMIC DNA]</scope>
    <source>
        <strain evidence="2 3">L4-6</strain>
    </source>
</reference>
<comment type="caution">
    <text evidence="2">The sequence shown here is derived from an EMBL/GenBank/DDBJ whole genome shotgun (WGS) entry which is preliminary data.</text>
</comment>
<gene>
    <name evidence="2" type="ORF">DVJ77_17945</name>
</gene>
<evidence type="ECO:0000313" key="2">
    <source>
        <dbReference type="EMBL" id="RDD80331.1"/>
    </source>
</evidence>
<evidence type="ECO:0008006" key="4">
    <source>
        <dbReference type="Google" id="ProtNLM"/>
    </source>
</evidence>
<sequence>MIKRTLALAALVVCVGGMTALPVAQARAAESKAVEAKVDCELKYKLAGWSILYKHAEGSGEITCNNGQRASVKIKVVGGGLTAGKYRIDDGRGAISHVRSISDVFGDYAQASAEAGVVKSGTAQVLTKGTTSLALTGTGEGVNLGLSVGKFTISK</sequence>
<accession>A0A369UIE1</accession>
<keyword evidence="3" id="KW-1185">Reference proteome</keyword>
<dbReference type="EMBL" id="QQAH01000018">
    <property type="protein sequence ID" value="RDD80331.1"/>
    <property type="molecule type" value="Genomic_DNA"/>
</dbReference>
<organism evidence="2 3">
    <name type="scientific">Dyella tabacisoli</name>
    <dbReference type="NCBI Taxonomy" id="2282381"/>
    <lineage>
        <taxon>Bacteria</taxon>
        <taxon>Pseudomonadati</taxon>
        <taxon>Pseudomonadota</taxon>
        <taxon>Gammaproteobacteria</taxon>
        <taxon>Lysobacterales</taxon>
        <taxon>Rhodanobacteraceae</taxon>
        <taxon>Dyella</taxon>
    </lineage>
</organism>
<name>A0A369UIE1_9GAMM</name>
<feature type="chain" id="PRO_5016992535" description="Secreted protein" evidence="1">
    <location>
        <begin position="29"/>
        <end position="155"/>
    </location>
</feature>
<dbReference type="AlphaFoldDB" id="A0A369UIE1"/>
<evidence type="ECO:0000313" key="3">
    <source>
        <dbReference type="Proteomes" id="UP000253782"/>
    </source>
</evidence>
<keyword evidence="1" id="KW-0732">Signal</keyword>
<feature type="signal peptide" evidence="1">
    <location>
        <begin position="1"/>
        <end position="28"/>
    </location>
</feature>
<dbReference type="Proteomes" id="UP000253782">
    <property type="component" value="Unassembled WGS sequence"/>
</dbReference>
<dbReference type="OrthoDB" id="6024727at2"/>
<proteinExistence type="predicted"/>